<keyword evidence="2" id="KW-1185">Reference proteome</keyword>
<organism evidence="1 2">
    <name type="scientific">Exiguobacterium oxidotolerans</name>
    <dbReference type="NCBI Taxonomy" id="223958"/>
    <lineage>
        <taxon>Bacteria</taxon>
        <taxon>Bacillati</taxon>
        <taxon>Bacillota</taxon>
        <taxon>Bacilli</taxon>
        <taxon>Bacillales</taxon>
        <taxon>Bacillales Family XII. Incertae Sedis</taxon>
        <taxon>Exiguobacterium</taxon>
    </lineage>
</organism>
<dbReference type="EMBL" id="CABWKQ010000011">
    <property type="protein sequence ID" value="VWX34543.1"/>
    <property type="molecule type" value="Genomic_DNA"/>
</dbReference>
<reference evidence="1 2" key="1">
    <citation type="submission" date="2019-10" db="EMBL/GenBank/DDBJ databases">
        <authorList>
            <person name="Karimi E."/>
        </authorList>
    </citation>
    <scope>NUCLEOTIDE SEQUENCE [LARGE SCALE GENOMIC DNA]</scope>
    <source>
        <strain evidence="1">Exiguobacterium sp. 9Y</strain>
    </source>
</reference>
<protein>
    <submittedName>
        <fullName evidence="1">Uncharacterized protein</fullName>
    </submittedName>
</protein>
<evidence type="ECO:0000313" key="2">
    <source>
        <dbReference type="Proteomes" id="UP000439752"/>
    </source>
</evidence>
<sequence length="66" mass="7674">MEKPTRFVYQAKSASWEGVIEVKQAKNGLFSYYTSERYALQYIGKDVKQLYMYELKEAIGKQSSGH</sequence>
<accession>A0A653I664</accession>
<dbReference type="AlphaFoldDB" id="A0A653I664"/>
<dbReference type="Proteomes" id="UP000439752">
    <property type="component" value="Unassembled WGS sequence"/>
</dbReference>
<proteinExistence type="predicted"/>
<evidence type="ECO:0000313" key="1">
    <source>
        <dbReference type="EMBL" id="VWX34543.1"/>
    </source>
</evidence>
<dbReference type="RefSeq" id="WP_159172984.1">
    <property type="nucleotide sequence ID" value="NZ_LR732311.1"/>
</dbReference>
<name>A0A653I664_9BACL</name>
<gene>
    <name evidence="1" type="ORF">EXIGUO9Y_190035</name>
</gene>